<sequence length="216" mass="24301">MIITNAMISMVTNLTSWIAGGGIYYIFNEKARGIKLKQIEEVSSVLINFVLLIWLSKVVLNFSSFLSEPLTILAYPGASDTFYLAFIFSSVWFMYRYGRDKGDRGALIETFAVMFLLSSIVHEMIQLVWNGNPDAFGHIVLAALILIVFLILEKKVSMKYLLMGLLALWSAGMMLLSSLYPVVTVFGYTMRPGFLVLFFIVSILIIIFTVGKEDES</sequence>
<organism evidence="2 3">
    <name type="scientific">Lacicoccus alkaliphilus DSM 16010</name>
    <dbReference type="NCBI Taxonomy" id="1123231"/>
    <lineage>
        <taxon>Bacteria</taxon>
        <taxon>Bacillati</taxon>
        <taxon>Bacillota</taxon>
        <taxon>Bacilli</taxon>
        <taxon>Bacillales</taxon>
        <taxon>Salinicoccaceae</taxon>
        <taxon>Lacicoccus</taxon>
    </lineage>
</organism>
<feature type="transmembrane region" description="Helical" evidence="1">
    <location>
        <begin position="107"/>
        <end position="129"/>
    </location>
</feature>
<feature type="transmembrane region" description="Helical" evidence="1">
    <location>
        <begin position="135"/>
        <end position="153"/>
    </location>
</feature>
<feature type="transmembrane region" description="Helical" evidence="1">
    <location>
        <begin position="6"/>
        <end position="27"/>
    </location>
</feature>
<keyword evidence="1" id="KW-0812">Transmembrane</keyword>
<feature type="transmembrane region" description="Helical" evidence="1">
    <location>
        <begin position="72"/>
        <end position="95"/>
    </location>
</feature>
<evidence type="ECO:0000313" key="3">
    <source>
        <dbReference type="Proteomes" id="UP000184206"/>
    </source>
</evidence>
<reference evidence="2 3" key="1">
    <citation type="submission" date="2016-11" db="EMBL/GenBank/DDBJ databases">
        <authorList>
            <person name="Jaros S."/>
            <person name="Januszkiewicz K."/>
            <person name="Wedrychowicz H."/>
        </authorList>
    </citation>
    <scope>NUCLEOTIDE SEQUENCE [LARGE SCALE GENOMIC DNA]</scope>
    <source>
        <strain evidence="2 3">DSM 16010</strain>
    </source>
</reference>
<dbReference type="EMBL" id="FRCF01000006">
    <property type="protein sequence ID" value="SHM18713.1"/>
    <property type="molecule type" value="Genomic_DNA"/>
</dbReference>
<proteinExistence type="predicted"/>
<feature type="transmembrane region" description="Helical" evidence="1">
    <location>
        <begin position="39"/>
        <end position="60"/>
    </location>
</feature>
<dbReference type="RefSeq" id="WP_072710157.1">
    <property type="nucleotide sequence ID" value="NZ_FRCF01000006.1"/>
</dbReference>
<dbReference type="OrthoDB" id="2440835at2"/>
<feature type="transmembrane region" description="Helical" evidence="1">
    <location>
        <begin position="192"/>
        <end position="211"/>
    </location>
</feature>
<keyword evidence="1" id="KW-0472">Membrane</keyword>
<dbReference type="AlphaFoldDB" id="A0A1M7GQY2"/>
<keyword evidence="3" id="KW-1185">Reference proteome</keyword>
<gene>
    <name evidence="2" type="ORF">SAMN02745189_01717</name>
</gene>
<name>A0A1M7GQY2_9BACL</name>
<dbReference type="STRING" id="1123231.SAMN02745189_01717"/>
<keyword evidence="1" id="KW-1133">Transmembrane helix</keyword>
<evidence type="ECO:0000256" key="1">
    <source>
        <dbReference type="SAM" id="Phobius"/>
    </source>
</evidence>
<dbReference type="Proteomes" id="UP000184206">
    <property type="component" value="Unassembled WGS sequence"/>
</dbReference>
<protein>
    <submittedName>
        <fullName evidence="2">Uncharacterized protein</fullName>
    </submittedName>
</protein>
<evidence type="ECO:0000313" key="2">
    <source>
        <dbReference type="EMBL" id="SHM18713.1"/>
    </source>
</evidence>
<accession>A0A1M7GQY2</accession>
<feature type="transmembrane region" description="Helical" evidence="1">
    <location>
        <begin position="160"/>
        <end position="180"/>
    </location>
</feature>